<evidence type="ECO:0000256" key="12">
    <source>
        <dbReference type="RuleBase" id="RU004516"/>
    </source>
</evidence>
<dbReference type="InterPro" id="IPR050571">
    <property type="entry name" value="Class-IV_PLP-Dep_Aminotrnsfr"/>
</dbReference>
<evidence type="ECO:0000256" key="2">
    <source>
        <dbReference type="ARBA" id="ARBA00004824"/>
    </source>
</evidence>
<dbReference type="EC" id="2.6.1.42" evidence="6"/>
<comment type="pathway">
    <text evidence="2">Amino-acid biosynthesis; L-isoleucine biosynthesis; L-isoleucine from 2-oxobutanoate: step 4/4.</text>
</comment>
<dbReference type="Proteomes" id="UP000594464">
    <property type="component" value="Chromosome"/>
</dbReference>
<dbReference type="InterPro" id="IPR018300">
    <property type="entry name" value="Aminotrans_IV_CS"/>
</dbReference>
<dbReference type="AlphaFoldDB" id="A0A7T0G3Z8"/>
<evidence type="ECO:0000256" key="11">
    <source>
        <dbReference type="RuleBase" id="RU004106"/>
    </source>
</evidence>
<dbReference type="FunFam" id="3.20.10.10:FF:000002">
    <property type="entry name" value="D-alanine aminotransferase"/>
    <property type="match status" value="1"/>
</dbReference>
<protein>
    <recommendedName>
        <fullName evidence="6">branched-chain-amino-acid transaminase</fullName>
        <ecNumber evidence="6">2.6.1.42</ecNumber>
    </recommendedName>
</protein>
<dbReference type="SUPFAM" id="SSF56752">
    <property type="entry name" value="D-aminoacid aminotransferase-like PLP-dependent enzymes"/>
    <property type="match status" value="1"/>
</dbReference>
<name>A0A7T0G3Z8_9BACT</name>
<comment type="catalytic activity">
    <reaction evidence="8">
        <text>L-valine + 2-oxoglutarate = 3-methyl-2-oxobutanoate + L-glutamate</text>
        <dbReference type="Rhea" id="RHEA:24813"/>
        <dbReference type="ChEBI" id="CHEBI:11851"/>
        <dbReference type="ChEBI" id="CHEBI:16810"/>
        <dbReference type="ChEBI" id="CHEBI:29985"/>
        <dbReference type="ChEBI" id="CHEBI:57762"/>
        <dbReference type="EC" id="2.6.1.42"/>
    </reaction>
</comment>
<evidence type="ECO:0000256" key="10">
    <source>
        <dbReference type="ARBA" id="ARBA00049229"/>
    </source>
</evidence>
<dbReference type="InterPro" id="IPR001544">
    <property type="entry name" value="Aminotrans_IV"/>
</dbReference>
<evidence type="ECO:0000256" key="5">
    <source>
        <dbReference type="ARBA" id="ARBA00009320"/>
    </source>
</evidence>
<dbReference type="InterPro" id="IPR043132">
    <property type="entry name" value="BCAT-like_C"/>
</dbReference>
<proteinExistence type="inferred from homology"/>
<dbReference type="Gene3D" id="3.20.10.10">
    <property type="entry name" value="D-amino Acid Aminotransferase, subunit A, domain 2"/>
    <property type="match status" value="1"/>
</dbReference>
<dbReference type="Gene3D" id="3.30.470.10">
    <property type="match status" value="1"/>
</dbReference>
<dbReference type="GO" id="GO:0046394">
    <property type="term" value="P:carboxylic acid biosynthetic process"/>
    <property type="evidence" value="ECO:0007669"/>
    <property type="project" value="UniProtKB-ARBA"/>
</dbReference>
<comment type="similarity">
    <text evidence="5 11">Belongs to the class-IV pyridoxal-phosphate-dependent aminotransferase family.</text>
</comment>
<comment type="catalytic activity">
    <reaction evidence="10">
        <text>L-leucine + 2-oxoglutarate = 4-methyl-2-oxopentanoate + L-glutamate</text>
        <dbReference type="Rhea" id="RHEA:18321"/>
        <dbReference type="ChEBI" id="CHEBI:16810"/>
        <dbReference type="ChEBI" id="CHEBI:17865"/>
        <dbReference type="ChEBI" id="CHEBI:29985"/>
        <dbReference type="ChEBI" id="CHEBI:57427"/>
        <dbReference type="EC" id="2.6.1.42"/>
    </reaction>
</comment>
<dbReference type="GO" id="GO:0004084">
    <property type="term" value="F:branched-chain-amino-acid transaminase activity"/>
    <property type="evidence" value="ECO:0007669"/>
    <property type="project" value="UniProtKB-EC"/>
</dbReference>
<evidence type="ECO:0000256" key="8">
    <source>
        <dbReference type="ARBA" id="ARBA00048212"/>
    </source>
</evidence>
<reference evidence="14" key="1">
    <citation type="submission" date="2020-02" db="EMBL/GenBank/DDBJ databases">
        <title>Genomic and physiological characterization of two novel Nitrospinaceae genera.</title>
        <authorList>
            <person name="Mueller A.J."/>
            <person name="Jung M.-Y."/>
            <person name="Strachan C.R."/>
            <person name="Herbold C.W."/>
            <person name="Kirkegaard R.H."/>
            <person name="Daims H."/>
        </authorList>
    </citation>
    <scope>NUCLEOTIDE SEQUENCE [LARGE SCALE GENOMIC DNA]</scope>
</reference>
<comment type="cofactor">
    <cofactor evidence="1 12">
        <name>pyridoxal 5'-phosphate</name>
        <dbReference type="ChEBI" id="CHEBI:597326"/>
    </cofactor>
</comment>
<gene>
    <name evidence="13" type="ORF">G3M78_11295</name>
</gene>
<organism evidence="13 14">
    <name type="scientific">Candidatus Nitrohelix vancouverensis</name>
    <dbReference type="NCBI Taxonomy" id="2705534"/>
    <lineage>
        <taxon>Bacteria</taxon>
        <taxon>Pseudomonadati</taxon>
        <taxon>Nitrospinota/Tectimicrobiota group</taxon>
        <taxon>Nitrospinota</taxon>
        <taxon>Nitrospinia</taxon>
        <taxon>Nitrospinales</taxon>
        <taxon>Nitrospinaceae</taxon>
        <taxon>Candidatus Nitrohelix</taxon>
    </lineage>
</organism>
<dbReference type="InterPro" id="IPR043131">
    <property type="entry name" value="BCAT-like_N"/>
</dbReference>
<comment type="pathway">
    <text evidence="4">Amino-acid biosynthesis; L-leucine biosynthesis; L-leucine from 3-methyl-2-oxobutanoate: step 4/4.</text>
</comment>
<keyword evidence="13" id="KW-0808">Transferase</keyword>
<evidence type="ECO:0000313" key="13">
    <source>
        <dbReference type="EMBL" id="QPJ65945.1"/>
    </source>
</evidence>
<sequence>MSTKINCNGQISDNLSISFYDHGFLFGDSVYEVIATSNNVPCFLNEHIDRLQGSAAGIFLDIPFDRNRLIQEVERTLQAAGNEESYIRIIVTRGEGDVNIDPSSCHKPNVIIYVTQEKKYPAENYVTGVNLAVVSVKRNSSDSLNPSMKTGNYLNNILAIMEANRSGAHDAIMLNAAGCITESTTSNIFFCSDGTLFTPALNCGILEGITRRVIMRIAEENDMPVEEGRWPVEAMISADEIFITGTIKRVMPVTQIDGKMIGSGKPGSISLKMARLYDQHLESHARLYPS</sequence>
<dbReference type="Pfam" id="PF01063">
    <property type="entry name" value="Aminotran_4"/>
    <property type="match status" value="1"/>
</dbReference>
<dbReference type="PANTHER" id="PTHR42743">
    <property type="entry name" value="AMINO-ACID AMINOTRANSFERASE"/>
    <property type="match status" value="1"/>
</dbReference>
<accession>A0A7T0G3Z8</accession>
<evidence type="ECO:0000256" key="6">
    <source>
        <dbReference type="ARBA" id="ARBA00013053"/>
    </source>
</evidence>
<dbReference type="InterPro" id="IPR036038">
    <property type="entry name" value="Aminotransferase-like"/>
</dbReference>
<dbReference type="PROSITE" id="PS00770">
    <property type="entry name" value="AA_TRANSFER_CLASS_4"/>
    <property type="match status" value="1"/>
</dbReference>
<evidence type="ECO:0000256" key="3">
    <source>
        <dbReference type="ARBA" id="ARBA00004931"/>
    </source>
</evidence>
<dbReference type="GO" id="GO:0008652">
    <property type="term" value="P:amino acid biosynthetic process"/>
    <property type="evidence" value="ECO:0007669"/>
    <property type="project" value="UniProtKB-ARBA"/>
</dbReference>
<comment type="pathway">
    <text evidence="3">Amino-acid biosynthesis; L-valine biosynthesis; L-valine from pyruvate: step 4/4.</text>
</comment>
<evidence type="ECO:0000256" key="4">
    <source>
        <dbReference type="ARBA" id="ARBA00005072"/>
    </source>
</evidence>
<evidence type="ECO:0000313" key="14">
    <source>
        <dbReference type="Proteomes" id="UP000594464"/>
    </source>
</evidence>
<evidence type="ECO:0000256" key="7">
    <source>
        <dbReference type="ARBA" id="ARBA00022898"/>
    </source>
</evidence>
<dbReference type="EMBL" id="CP048620">
    <property type="protein sequence ID" value="QPJ65945.1"/>
    <property type="molecule type" value="Genomic_DNA"/>
</dbReference>
<dbReference type="KEGG" id="nva:G3M78_11295"/>
<comment type="catalytic activity">
    <reaction evidence="9">
        <text>L-isoleucine + 2-oxoglutarate = (S)-3-methyl-2-oxopentanoate + L-glutamate</text>
        <dbReference type="Rhea" id="RHEA:24801"/>
        <dbReference type="ChEBI" id="CHEBI:16810"/>
        <dbReference type="ChEBI" id="CHEBI:29985"/>
        <dbReference type="ChEBI" id="CHEBI:35146"/>
        <dbReference type="ChEBI" id="CHEBI:58045"/>
        <dbReference type="EC" id="2.6.1.42"/>
    </reaction>
</comment>
<keyword evidence="7 12" id="KW-0663">Pyridoxal phosphate</keyword>
<dbReference type="GO" id="GO:0005829">
    <property type="term" value="C:cytosol"/>
    <property type="evidence" value="ECO:0007669"/>
    <property type="project" value="TreeGrafter"/>
</dbReference>
<evidence type="ECO:0000256" key="1">
    <source>
        <dbReference type="ARBA" id="ARBA00001933"/>
    </source>
</evidence>
<dbReference type="PANTHER" id="PTHR42743:SF11">
    <property type="entry name" value="AMINODEOXYCHORISMATE LYASE"/>
    <property type="match status" value="1"/>
</dbReference>
<evidence type="ECO:0000256" key="9">
    <source>
        <dbReference type="ARBA" id="ARBA00048798"/>
    </source>
</evidence>
<keyword evidence="13" id="KW-0032">Aminotransferase</keyword>